<keyword evidence="1" id="KW-1133">Transmembrane helix</keyword>
<dbReference type="HOGENOM" id="CLU_2509790_0_0_9"/>
<proteinExistence type="predicted"/>
<name>G4D584_9FIRM</name>
<keyword evidence="1" id="KW-0472">Membrane</keyword>
<dbReference type="AlphaFoldDB" id="G4D584"/>
<accession>G4D584</accession>
<evidence type="ECO:0000256" key="1">
    <source>
        <dbReference type="SAM" id="Phobius"/>
    </source>
</evidence>
<dbReference type="EMBL" id="AGBB01000154">
    <property type="protein sequence ID" value="EGY79302.1"/>
    <property type="molecule type" value="Genomic_DNA"/>
</dbReference>
<evidence type="ECO:0000313" key="2">
    <source>
        <dbReference type="EMBL" id="EGY79302.1"/>
    </source>
</evidence>
<dbReference type="PATRIC" id="fig|997350.3.peg.1500"/>
<organism evidence="2 3">
    <name type="scientific">Peptoniphilus indolicus ATCC 29427</name>
    <dbReference type="NCBI Taxonomy" id="997350"/>
    <lineage>
        <taxon>Bacteria</taxon>
        <taxon>Bacillati</taxon>
        <taxon>Bacillota</taxon>
        <taxon>Tissierellia</taxon>
        <taxon>Tissierellales</taxon>
        <taxon>Peptoniphilaceae</taxon>
        <taxon>Peptoniphilus</taxon>
    </lineage>
</organism>
<dbReference type="Proteomes" id="UP000003422">
    <property type="component" value="Unassembled WGS sequence"/>
</dbReference>
<dbReference type="RefSeq" id="WP_004822343.1">
    <property type="nucleotide sequence ID" value="NZ_JH165064.1"/>
</dbReference>
<keyword evidence="3" id="KW-1185">Reference proteome</keyword>
<feature type="transmembrane region" description="Helical" evidence="1">
    <location>
        <begin position="6"/>
        <end position="27"/>
    </location>
</feature>
<reference evidence="2 3" key="1">
    <citation type="submission" date="2011-06" db="EMBL/GenBank/DDBJ databases">
        <authorList>
            <person name="Muzny D."/>
            <person name="Qin X."/>
            <person name="Deng J."/>
            <person name="Jiang H."/>
            <person name="Liu Y."/>
            <person name="Qu J."/>
            <person name="Song X.-Z."/>
            <person name="Zhang L."/>
            <person name="Thornton R."/>
            <person name="Coyle M."/>
            <person name="Francisco L."/>
            <person name="Jackson L."/>
            <person name="Javaid M."/>
            <person name="Korchina V."/>
            <person name="Kovar C."/>
            <person name="Mata R."/>
            <person name="Mathew T."/>
            <person name="Ngo R."/>
            <person name="Nguyen L."/>
            <person name="Nguyen N."/>
            <person name="Okwuonu G."/>
            <person name="Ongeri F."/>
            <person name="Pham C."/>
            <person name="Simmons D."/>
            <person name="Wilczek-Boney K."/>
            <person name="Hale W."/>
            <person name="Jakkamsetti A."/>
            <person name="Pham P."/>
            <person name="Ruth R."/>
            <person name="San Lucas F."/>
            <person name="Warren J."/>
            <person name="Zhang J."/>
            <person name="Zhao Z."/>
            <person name="Zhou C."/>
            <person name="Zhu D."/>
            <person name="Lee S."/>
            <person name="Bess C."/>
            <person name="Blankenburg K."/>
            <person name="Forbes L."/>
            <person name="Fu Q."/>
            <person name="Gubbala S."/>
            <person name="Hirani K."/>
            <person name="Jayaseelan J.C."/>
            <person name="Lara F."/>
            <person name="Munidasa M."/>
            <person name="Palculict T."/>
            <person name="Patil S."/>
            <person name="Pu L.-L."/>
            <person name="Saada N."/>
            <person name="Tang L."/>
            <person name="Weissenberger G."/>
            <person name="Zhu Y."/>
            <person name="Hemphill L."/>
            <person name="Shang Y."/>
            <person name="Youmans B."/>
            <person name="Ayvaz T."/>
            <person name="Ross M."/>
            <person name="Santibanez J."/>
            <person name="Aqrawi P."/>
            <person name="Gross S."/>
            <person name="Joshi V."/>
            <person name="Fowler G."/>
            <person name="Nazareth L."/>
            <person name="Reid J."/>
            <person name="Worley K."/>
            <person name="Petrosino J."/>
            <person name="Highlander S."/>
            <person name="Gibbs R."/>
        </authorList>
    </citation>
    <scope>NUCLEOTIDE SEQUENCE [LARGE SCALE GENOMIC DNA]</scope>
    <source>
        <strain evidence="2 3">ATCC 29427</strain>
    </source>
</reference>
<sequence>MEEYGSGLYIFIIIIAIYGFVFIYGQIMKNNYLKGLKEVTYNRFGKEEIDVKISEEILSQTYQENPLNVDDITFKDLELYKLYKK</sequence>
<comment type="caution">
    <text evidence="2">The sequence shown here is derived from an EMBL/GenBank/DDBJ whole genome shotgun (WGS) entry which is preliminary data.</text>
</comment>
<protein>
    <submittedName>
        <fullName evidence="2">Uncharacterized protein</fullName>
    </submittedName>
</protein>
<evidence type="ECO:0000313" key="3">
    <source>
        <dbReference type="Proteomes" id="UP000003422"/>
    </source>
</evidence>
<gene>
    <name evidence="2" type="ORF">HMPREF9129_1564</name>
</gene>
<dbReference type="STRING" id="997350.HMPREF9129_1564"/>
<keyword evidence="1" id="KW-0812">Transmembrane</keyword>